<dbReference type="InterPro" id="IPR013118">
    <property type="entry name" value="Mannitol_DH_C"/>
</dbReference>
<dbReference type="PANTHER" id="PTHR30524">
    <property type="entry name" value="MANNITOL-1-PHOSPHATE 5-DEHYDROGENASE"/>
    <property type="match status" value="1"/>
</dbReference>
<dbReference type="Pfam" id="PF08125">
    <property type="entry name" value="Mannitol_dh_C"/>
    <property type="match status" value="1"/>
</dbReference>
<accession>A0ABM7NJB9</accession>
<keyword evidence="3" id="KW-1185">Reference proteome</keyword>
<proteinExistence type="predicted"/>
<organism evidence="2 3">
    <name type="scientific">Caldicellulosiruptor diazotrophicus</name>
    <dbReference type="NCBI Taxonomy" id="2806205"/>
    <lineage>
        <taxon>Bacteria</taxon>
        <taxon>Bacillati</taxon>
        <taxon>Bacillota</taxon>
        <taxon>Bacillota incertae sedis</taxon>
        <taxon>Caldicellulosiruptorales</taxon>
        <taxon>Caldicellulosiruptoraceae</taxon>
        <taxon>Caldicellulosiruptor</taxon>
    </lineage>
</organism>
<gene>
    <name evidence="2" type="ORF">CaldiYA01_01530</name>
</gene>
<dbReference type="SUPFAM" id="SSF48179">
    <property type="entry name" value="6-phosphogluconate dehydrogenase C-terminal domain-like"/>
    <property type="match status" value="1"/>
</dbReference>
<dbReference type="Proteomes" id="UP000663623">
    <property type="component" value="Chromosome"/>
</dbReference>
<evidence type="ECO:0000313" key="2">
    <source>
        <dbReference type="EMBL" id="BCS80193.1"/>
    </source>
</evidence>
<reference evidence="2 3" key="1">
    <citation type="submission" date="2021-02" db="EMBL/GenBank/DDBJ databases">
        <title>Nitrogen-fixing ability and nitrogen fixation related genes of thermophilic fermentative bacteria in the genus Caldicellulosiruptor.</title>
        <authorList>
            <person name="Chen Y."/>
            <person name="Nishihara A."/>
            <person name="Haruta S."/>
        </authorList>
    </citation>
    <scope>NUCLEOTIDE SEQUENCE [LARGE SCALE GENOMIC DNA]</scope>
    <source>
        <strain evidence="2 3">YA01</strain>
    </source>
</reference>
<dbReference type="PANTHER" id="PTHR30524:SF0">
    <property type="entry name" value="ALTRONATE OXIDOREDUCTASE-RELATED"/>
    <property type="match status" value="1"/>
</dbReference>
<dbReference type="InterPro" id="IPR008927">
    <property type="entry name" value="6-PGluconate_DH-like_C_sf"/>
</dbReference>
<dbReference type="InterPro" id="IPR013328">
    <property type="entry name" value="6PGD_dom2"/>
</dbReference>
<protein>
    <recommendedName>
        <fullName evidence="1">Mannitol dehydrogenase C-terminal domain-containing protein</fullName>
    </recommendedName>
</protein>
<evidence type="ECO:0000313" key="3">
    <source>
        <dbReference type="Proteomes" id="UP000663623"/>
    </source>
</evidence>
<dbReference type="EMBL" id="AP024480">
    <property type="protein sequence ID" value="BCS80193.1"/>
    <property type="molecule type" value="Genomic_DNA"/>
</dbReference>
<evidence type="ECO:0000259" key="1">
    <source>
        <dbReference type="Pfam" id="PF08125"/>
    </source>
</evidence>
<dbReference type="Gene3D" id="1.10.1040.10">
    <property type="entry name" value="N-(1-d-carboxylethyl)-l-norvaline Dehydrogenase, domain 2"/>
    <property type="match status" value="1"/>
</dbReference>
<feature type="domain" description="Mannitol dehydrogenase C-terminal" evidence="1">
    <location>
        <begin position="53"/>
        <end position="188"/>
    </location>
</feature>
<name>A0ABM7NJB9_9FIRM</name>
<sequence>MVPIISAEMKEEHPLRIWTEPFKELPIDRDSIKGEIPKIEGIIPFSPFDYQIKKKIFLHNAGHAILAYLGYLKKYVYIHESCEDITINQICQFALREAALALNKHFNVSLEDVFDYIEKLMKRFNNKKLNDTVVRVAREPLRKLAYNDRLIGAAKFSLEEGYLPIYLCIGIAAALKYDEPHDLSAQQMKRMITQNGIEYVLNAICKLNPGEKIWNLIKFLYNNITELIK</sequence>